<dbReference type="RefSeq" id="WP_168835047.1">
    <property type="nucleotide sequence ID" value="NZ_JABAIK010000002.1"/>
</dbReference>
<reference evidence="1 2" key="1">
    <citation type="submission" date="2020-04" db="EMBL/GenBank/DDBJ databases">
        <title>Vibrio sp. SM6, a novel species isolated from seawater.</title>
        <authorList>
            <person name="Wang X."/>
        </authorList>
    </citation>
    <scope>NUCLEOTIDE SEQUENCE [LARGE SCALE GENOMIC DNA]</scope>
    <source>
        <strain evidence="1 2">SM6</strain>
    </source>
</reference>
<evidence type="ECO:0000313" key="1">
    <source>
        <dbReference type="EMBL" id="NLS11957.1"/>
    </source>
</evidence>
<comment type="caution">
    <text evidence="1">The sequence shown here is derived from an EMBL/GenBank/DDBJ whole genome shotgun (WGS) entry which is preliminary data.</text>
</comment>
<organism evidence="1 2">
    <name type="scientific">Vibrio agarilyticus</name>
    <dbReference type="NCBI Taxonomy" id="2726741"/>
    <lineage>
        <taxon>Bacteria</taxon>
        <taxon>Pseudomonadati</taxon>
        <taxon>Pseudomonadota</taxon>
        <taxon>Gammaproteobacteria</taxon>
        <taxon>Vibrionales</taxon>
        <taxon>Vibrionaceae</taxon>
        <taxon>Vibrio</taxon>
    </lineage>
</organism>
<name>A0A7X8TNV8_9VIBR</name>
<accession>A0A7X8TNV8</accession>
<keyword evidence="2" id="KW-1185">Reference proteome</keyword>
<proteinExistence type="predicted"/>
<gene>
    <name evidence="1" type="ORF">HGP28_03510</name>
</gene>
<sequence length="124" mass="15013">MQWVASYDARSVDHMYKLETKIDRFYQTLKYTPVARRGYADFRDRYFDIDVEIRALLRQQQRRANNQETVQQVTILAQLWAQDKQQHQQQNRLSDFVVERRIKQYQRLFDALIAGENAKKNAQE</sequence>
<dbReference type="AlphaFoldDB" id="A0A7X8TNV8"/>
<evidence type="ECO:0000313" key="2">
    <source>
        <dbReference type="Proteomes" id="UP000535589"/>
    </source>
</evidence>
<protein>
    <submittedName>
        <fullName evidence="1">Uncharacterized protein</fullName>
    </submittedName>
</protein>
<dbReference type="EMBL" id="JABAIK010000002">
    <property type="protein sequence ID" value="NLS11957.1"/>
    <property type="molecule type" value="Genomic_DNA"/>
</dbReference>
<dbReference type="Proteomes" id="UP000535589">
    <property type="component" value="Unassembled WGS sequence"/>
</dbReference>